<keyword evidence="6" id="KW-1185">Reference proteome</keyword>
<keyword evidence="2" id="KW-1133">Transmembrane helix</keyword>
<keyword evidence="2" id="KW-0812">Transmembrane</keyword>
<evidence type="ECO:0000313" key="6">
    <source>
        <dbReference type="Proteomes" id="UP000006039"/>
    </source>
</evidence>
<dbReference type="VEuPathDB" id="FungiDB:GGTG_11446"/>
<evidence type="ECO:0000256" key="2">
    <source>
        <dbReference type="SAM" id="Phobius"/>
    </source>
</evidence>
<organism evidence="4">
    <name type="scientific">Gaeumannomyces tritici (strain R3-111a-1)</name>
    <name type="common">Wheat and barley take-all root rot fungus</name>
    <name type="synonym">Gaeumannomyces graminis var. tritici</name>
    <dbReference type="NCBI Taxonomy" id="644352"/>
    <lineage>
        <taxon>Eukaryota</taxon>
        <taxon>Fungi</taxon>
        <taxon>Dikarya</taxon>
        <taxon>Ascomycota</taxon>
        <taxon>Pezizomycotina</taxon>
        <taxon>Sordariomycetes</taxon>
        <taxon>Sordariomycetidae</taxon>
        <taxon>Magnaporthales</taxon>
        <taxon>Magnaporthaceae</taxon>
        <taxon>Gaeumannomyces</taxon>
    </lineage>
</organism>
<feature type="transmembrane region" description="Helical" evidence="2">
    <location>
        <begin position="409"/>
        <end position="431"/>
    </location>
</feature>
<name>J3PD77_GAET3</name>
<dbReference type="OrthoDB" id="4696326at2759"/>
<protein>
    <recommendedName>
        <fullName evidence="7">Peptidase A1 domain-containing protein</fullName>
    </recommendedName>
</protein>
<dbReference type="HOGENOM" id="CLU_028617_1_0_1"/>
<feature type="signal peptide" evidence="3">
    <location>
        <begin position="1"/>
        <end position="28"/>
    </location>
</feature>
<dbReference type="SUPFAM" id="SSF89372">
    <property type="entry name" value="Fucose-specific lectin"/>
    <property type="match status" value="1"/>
</dbReference>
<dbReference type="Proteomes" id="UP000006039">
    <property type="component" value="Unassembled WGS sequence"/>
</dbReference>
<reference evidence="6" key="1">
    <citation type="submission" date="2010-07" db="EMBL/GenBank/DDBJ databases">
        <title>The genome sequence of Gaeumannomyces graminis var. tritici strain R3-111a-1.</title>
        <authorList>
            <consortium name="The Broad Institute Genome Sequencing Platform"/>
            <person name="Ma L.-J."/>
            <person name="Dead R."/>
            <person name="Young S."/>
            <person name="Zeng Q."/>
            <person name="Koehrsen M."/>
            <person name="Alvarado L."/>
            <person name="Berlin A."/>
            <person name="Chapman S.B."/>
            <person name="Chen Z."/>
            <person name="Freedman E."/>
            <person name="Gellesch M."/>
            <person name="Goldberg J."/>
            <person name="Griggs A."/>
            <person name="Gujja S."/>
            <person name="Heilman E.R."/>
            <person name="Heiman D."/>
            <person name="Hepburn T."/>
            <person name="Howarth C."/>
            <person name="Jen D."/>
            <person name="Larson L."/>
            <person name="Mehta T."/>
            <person name="Neiman D."/>
            <person name="Pearson M."/>
            <person name="Roberts A."/>
            <person name="Saif S."/>
            <person name="Shea T."/>
            <person name="Shenoy N."/>
            <person name="Sisk P."/>
            <person name="Stolte C."/>
            <person name="Sykes S."/>
            <person name="Walk T."/>
            <person name="White J."/>
            <person name="Yandava C."/>
            <person name="Haas B."/>
            <person name="Nusbaum C."/>
            <person name="Birren B."/>
        </authorList>
    </citation>
    <scope>NUCLEOTIDE SEQUENCE [LARGE SCALE GENOMIC DNA]</scope>
    <source>
        <strain evidence="6">R3-111a-1</strain>
    </source>
</reference>
<dbReference type="Gene3D" id="2.120.10.70">
    <property type="entry name" value="Fucose-specific lectin"/>
    <property type="match status" value="1"/>
</dbReference>
<reference evidence="4" key="2">
    <citation type="submission" date="2010-07" db="EMBL/GenBank/DDBJ databases">
        <authorList>
            <consortium name="The Broad Institute Genome Sequencing Platform"/>
            <consortium name="Broad Institute Genome Sequencing Center for Infectious Disease"/>
            <person name="Ma L.-J."/>
            <person name="Dead R."/>
            <person name="Young S."/>
            <person name="Zeng Q."/>
            <person name="Koehrsen M."/>
            <person name="Alvarado L."/>
            <person name="Berlin A."/>
            <person name="Chapman S.B."/>
            <person name="Chen Z."/>
            <person name="Freedman E."/>
            <person name="Gellesch M."/>
            <person name="Goldberg J."/>
            <person name="Griggs A."/>
            <person name="Gujja S."/>
            <person name="Heilman E.R."/>
            <person name="Heiman D."/>
            <person name="Hepburn T."/>
            <person name="Howarth C."/>
            <person name="Jen D."/>
            <person name="Larson L."/>
            <person name="Mehta T."/>
            <person name="Neiman D."/>
            <person name="Pearson M."/>
            <person name="Roberts A."/>
            <person name="Saif S."/>
            <person name="Shea T."/>
            <person name="Shenoy N."/>
            <person name="Sisk P."/>
            <person name="Stolte C."/>
            <person name="Sykes S."/>
            <person name="Walk T."/>
            <person name="White J."/>
            <person name="Yandava C."/>
            <person name="Haas B."/>
            <person name="Nusbaum C."/>
            <person name="Birren B."/>
        </authorList>
    </citation>
    <scope>NUCLEOTIDE SEQUENCE</scope>
    <source>
        <strain evidence="4">R3-111a-1</strain>
    </source>
</reference>
<dbReference type="AlphaFoldDB" id="J3PD77"/>
<dbReference type="EnsemblFungi" id="EJT70422">
    <property type="protein sequence ID" value="EJT70422"/>
    <property type="gene ID" value="GGTG_11446"/>
</dbReference>
<feature type="chain" id="PRO_5015095156" description="Peptidase A1 domain-containing protein" evidence="3">
    <location>
        <begin position="29"/>
        <end position="571"/>
    </location>
</feature>
<evidence type="ECO:0000256" key="3">
    <source>
        <dbReference type="SAM" id="SignalP"/>
    </source>
</evidence>
<evidence type="ECO:0000256" key="1">
    <source>
        <dbReference type="SAM" id="MobiDB-lite"/>
    </source>
</evidence>
<sequence>MVSLAGRPARALPSSMLILCLAVQSCSATMAAWWTDLGAQVIKQNETTGAIMYSFCNSSGTPVFPVDPPNTLSLAFEPRNGTALTGRGWWDSSKTVASIFYQNKDGGIVNTFHECNHKTGKFNKLNDRIISDDKPPVHSTTGIASVLLGETDGYRVYYHDTNKTIQSIGYDPVANSFYHAGVVSRDTTSGFALGAQFQEKTRNITMAYPRDSANIGVARTNSDGRYWLATTPRPLALGINVTANTNLTNTTNIQTDAQSATNFSLPAWTGNPKSLEVAIDKAITRSIFYIGSDRALHQVGNINWVWRLMNTNLSTSLWPLADEPNAEFALASHQPTSVIRIYYMVNKVLTEIKLDTDGLWKPAAALPVVSANGSRPPTDPNSSPADPGQSGVPDQHDGGSGQLSLGAKAGIGVGVAVGVLAIMGVVLVICIMKRKKRAQAEAEAEAKAQAEDEERQKTALAAQHQQHQQQYYYGHGGSPPPQPATPFSDGTGSMWGGYDKKPMGGGAGSPPPAMPPQELHSVASAHELADPRYTTHELPDQRPTLEMDGHGAAGPESQALMHQGQPSYHKP</sequence>
<feature type="compositionally biased region" description="Polar residues" evidence="1">
    <location>
        <begin position="371"/>
        <end position="384"/>
    </location>
</feature>
<reference evidence="5" key="5">
    <citation type="submission" date="2018-04" db="UniProtKB">
        <authorList>
            <consortium name="EnsemblFungi"/>
        </authorList>
    </citation>
    <scope>IDENTIFICATION</scope>
    <source>
        <strain evidence="5">R3-111a-1</strain>
    </source>
</reference>
<keyword evidence="2" id="KW-0472">Membrane</keyword>
<dbReference type="EMBL" id="GL385401">
    <property type="protein sequence ID" value="EJT70422.1"/>
    <property type="molecule type" value="Genomic_DNA"/>
</dbReference>
<feature type="region of interest" description="Disordered" evidence="1">
    <location>
        <begin position="370"/>
        <end position="403"/>
    </location>
</feature>
<reference evidence="5" key="4">
    <citation type="journal article" date="2015" name="G3 (Bethesda)">
        <title>Genome sequences of three phytopathogenic species of the Magnaporthaceae family of fungi.</title>
        <authorList>
            <person name="Okagaki L.H."/>
            <person name="Nunes C.C."/>
            <person name="Sailsbery J."/>
            <person name="Clay B."/>
            <person name="Brown D."/>
            <person name="John T."/>
            <person name="Oh Y."/>
            <person name="Young N."/>
            <person name="Fitzgerald M."/>
            <person name="Haas B.J."/>
            <person name="Zeng Q."/>
            <person name="Young S."/>
            <person name="Adiconis X."/>
            <person name="Fan L."/>
            <person name="Levin J.Z."/>
            <person name="Mitchell T.K."/>
            <person name="Okubara P.A."/>
            <person name="Farman M.L."/>
            <person name="Kohn L.M."/>
            <person name="Birren B."/>
            <person name="Ma L.-J."/>
            <person name="Dean R.A."/>
        </authorList>
    </citation>
    <scope>NUCLEOTIDE SEQUENCE</scope>
    <source>
        <strain evidence="5">R3-111a-1</strain>
    </source>
</reference>
<dbReference type="eggNOG" id="ENOG502RVY9">
    <property type="taxonomic scope" value="Eukaryota"/>
</dbReference>
<evidence type="ECO:0000313" key="4">
    <source>
        <dbReference type="EMBL" id="EJT70422.1"/>
    </source>
</evidence>
<dbReference type="PROSITE" id="PS51257">
    <property type="entry name" value="PROKAR_LIPOPROTEIN"/>
    <property type="match status" value="1"/>
</dbReference>
<accession>J3PD77</accession>
<proteinExistence type="predicted"/>
<dbReference type="GeneID" id="20351904"/>
<reference evidence="4" key="3">
    <citation type="submission" date="2010-09" db="EMBL/GenBank/DDBJ databases">
        <title>Annotation of Gaeumannomyces graminis var. tritici R3-111a-1.</title>
        <authorList>
            <consortium name="The Broad Institute Genome Sequencing Platform"/>
            <person name="Ma L.-J."/>
            <person name="Dead R."/>
            <person name="Young S.K."/>
            <person name="Zeng Q."/>
            <person name="Gargeya S."/>
            <person name="Fitzgerald M."/>
            <person name="Haas B."/>
            <person name="Abouelleil A."/>
            <person name="Alvarado L."/>
            <person name="Arachchi H.M."/>
            <person name="Berlin A."/>
            <person name="Brown A."/>
            <person name="Chapman S.B."/>
            <person name="Chen Z."/>
            <person name="Dunbar C."/>
            <person name="Freedman E."/>
            <person name="Gearin G."/>
            <person name="Gellesch M."/>
            <person name="Goldberg J."/>
            <person name="Griggs A."/>
            <person name="Gujja S."/>
            <person name="Heiman D."/>
            <person name="Howarth C."/>
            <person name="Larson L."/>
            <person name="Lui A."/>
            <person name="MacDonald P.J.P."/>
            <person name="Mehta T."/>
            <person name="Montmayeur A."/>
            <person name="Murphy C."/>
            <person name="Neiman D."/>
            <person name="Pearson M."/>
            <person name="Priest M."/>
            <person name="Roberts A."/>
            <person name="Saif S."/>
            <person name="Shea T."/>
            <person name="Shenoy N."/>
            <person name="Sisk P."/>
            <person name="Stolte C."/>
            <person name="Sykes S."/>
            <person name="Yandava C."/>
            <person name="Wortman J."/>
            <person name="Nusbaum C."/>
            <person name="Birren B."/>
        </authorList>
    </citation>
    <scope>NUCLEOTIDE SEQUENCE</scope>
    <source>
        <strain evidence="4">R3-111a-1</strain>
    </source>
</reference>
<feature type="compositionally biased region" description="Basic and acidic residues" evidence="1">
    <location>
        <begin position="527"/>
        <end position="549"/>
    </location>
</feature>
<dbReference type="RefSeq" id="XP_009227600.1">
    <property type="nucleotide sequence ID" value="XM_009229336.1"/>
</dbReference>
<feature type="compositionally biased region" description="Low complexity" evidence="1">
    <location>
        <begin position="463"/>
        <end position="473"/>
    </location>
</feature>
<keyword evidence="3" id="KW-0732">Signal</keyword>
<feature type="compositionally biased region" description="Basic and acidic residues" evidence="1">
    <location>
        <begin position="447"/>
        <end position="457"/>
    </location>
</feature>
<gene>
    <name evidence="5" type="primary">20351904</name>
    <name evidence="4" type="ORF">GGTG_11446</name>
</gene>
<feature type="region of interest" description="Disordered" evidence="1">
    <location>
        <begin position="447"/>
        <end position="571"/>
    </location>
</feature>
<evidence type="ECO:0008006" key="7">
    <source>
        <dbReference type="Google" id="ProtNLM"/>
    </source>
</evidence>
<evidence type="ECO:0000313" key="5">
    <source>
        <dbReference type="EnsemblFungi" id="EJT70422"/>
    </source>
</evidence>